<name>A0A7K0KK89_9BACT</name>
<feature type="chain" id="PRO_5029586165" evidence="1">
    <location>
        <begin position="29"/>
        <end position="366"/>
    </location>
</feature>
<organism evidence="2 3">
    <name type="scientific">Hallella mizrahii</name>
    <dbReference type="NCBI Taxonomy" id="2606637"/>
    <lineage>
        <taxon>Bacteria</taxon>
        <taxon>Pseudomonadati</taxon>
        <taxon>Bacteroidota</taxon>
        <taxon>Bacteroidia</taxon>
        <taxon>Bacteroidales</taxon>
        <taxon>Prevotellaceae</taxon>
        <taxon>Hallella</taxon>
    </lineage>
</organism>
<keyword evidence="3" id="KW-1185">Reference proteome</keyword>
<dbReference type="AlphaFoldDB" id="A0A7K0KK89"/>
<dbReference type="RefSeq" id="WP_154535475.1">
    <property type="nucleotide sequence ID" value="NZ_VUNG01000059.1"/>
</dbReference>
<evidence type="ECO:0000313" key="2">
    <source>
        <dbReference type="EMBL" id="MST85875.1"/>
    </source>
</evidence>
<dbReference type="EMBL" id="VUNG01000059">
    <property type="protein sequence ID" value="MST85875.1"/>
    <property type="molecule type" value="Genomic_DNA"/>
</dbReference>
<proteinExistence type="predicted"/>
<accession>A0A7K0KK89</accession>
<reference evidence="2 3" key="1">
    <citation type="submission" date="2019-08" db="EMBL/GenBank/DDBJ databases">
        <title>In-depth cultivation of the pig gut microbiome towards novel bacterial diversity and tailored functional studies.</title>
        <authorList>
            <person name="Wylensek D."/>
            <person name="Hitch T.C.A."/>
            <person name="Clavel T."/>
        </authorList>
    </citation>
    <scope>NUCLEOTIDE SEQUENCE [LARGE SCALE GENOMIC DNA]</scope>
    <source>
        <strain evidence="2 3">LKV-178-WT-2A</strain>
    </source>
</reference>
<feature type="signal peptide" evidence="1">
    <location>
        <begin position="1"/>
        <end position="28"/>
    </location>
</feature>
<protein>
    <submittedName>
        <fullName evidence="2">Uncharacterized protein</fullName>
    </submittedName>
</protein>
<sequence length="366" mass="41683">MRRKMIMLALFVSFALASLAQKPNPAMAKLLNEFGKAGIEGTYSADNTGQEYYLALYKLTHADIDNLIQYNRLGQADFPFQLEGTREYIASRLKESEKAQHDEAMIRPVIKHTLDSLAPSAKECYHYEVHNGMGDTIKYVLALNNMPKDLFQQRVKGQVEKKAGNEFIDYFSYDGGTFLHYILPPLQKSGMASCHSEDSFKHNIEAILAKHKGKKYAVSYNMNPGTSIYPQDWYVLKYNSKSNSKSEGTHYYFALTKEAQNSIVKEVAEAATCFLTSTSDTSEYSLFYTLPLGNAKRDNAAYDHLIFCNTESIGRHFSINMKMTDKGLHVLLLSNEGEWLVPRRSWWKIKAISGKKIVYEKDFKND</sequence>
<gene>
    <name evidence="2" type="ORF">FYJ73_14575</name>
</gene>
<comment type="caution">
    <text evidence="2">The sequence shown here is derived from an EMBL/GenBank/DDBJ whole genome shotgun (WGS) entry which is preliminary data.</text>
</comment>
<evidence type="ECO:0000313" key="3">
    <source>
        <dbReference type="Proteomes" id="UP000438914"/>
    </source>
</evidence>
<dbReference type="Proteomes" id="UP000438914">
    <property type="component" value="Unassembled WGS sequence"/>
</dbReference>
<keyword evidence="1" id="KW-0732">Signal</keyword>
<evidence type="ECO:0000256" key="1">
    <source>
        <dbReference type="SAM" id="SignalP"/>
    </source>
</evidence>